<dbReference type="AlphaFoldDB" id="A0A8T1BVW6"/>
<comment type="caution">
    <text evidence="1">The sequence shown here is derived from an EMBL/GenBank/DDBJ whole genome shotgun (WGS) entry which is preliminary data.</text>
</comment>
<gene>
    <name evidence="1" type="ORF">PC117_g19119</name>
</gene>
<evidence type="ECO:0000313" key="2">
    <source>
        <dbReference type="Proteomes" id="UP000736787"/>
    </source>
</evidence>
<name>A0A8T1BVW6_9STRA</name>
<organism evidence="1 2">
    <name type="scientific">Phytophthora cactorum</name>
    <dbReference type="NCBI Taxonomy" id="29920"/>
    <lineage>
        <taxon>Eukaryota</taxon>
        <taxon>Sar</taxon>
        <taxon>Stramenopiles</taxon>
        <taxon>Oomycota</taxon>
        <taxon>Peronosporomycetes</taxon>
        <taxon>Peronosporales</taxon>
        <taxon>Peronosporaceae</taxon>
        <taxon>Phytophthora</taxon>
    </lineage>
</organism>
<dbReference type="Proteomes" id="UP000736787">
    <property type="component" value="Unassembled WGS sequence"/>
</dbReference>
<protein>
    <submittedName>
        <fullName evidence="1">Uncharacterized protein</fullName>
    </submittedName>
</protein>
<accession>A0A8T1BVW6</accession>
<evidence type="ECO:0000313" key="1">
    <source>
        <dbReference type="EMBL" id="KAG2911604.1"/>
    </source>
</evidence>
<sequence length="50" mass="5052">MIKAKQLASVNAVAACDNSGGVVDEVNSTDGGDVKATRVAKINLGVDVFC</sequence>
<dbReference type="PROSITE" id="PS51257">
    <property type="entry name" value="PROKAR_LIPOPROTEIN"/>
    <property type="match status" value="1"/>
</dbReference>
<proteinExistence type="predicted"/>
<dbReference type="EMBL" id="RCMK01000810">
    <property type="protein sequence ID" value="KAG2911604.1"/>
    <property type="molecule type" value="Genomic_DNA"/>
</dbReference>
<reference evidence="1" key="1">
    <citation type="submission" date="2018-10" db="EMBL/GenBank/DDBJ databases">
        <title>Effector identification in a new, highly contiguous assembly of the strawberry crown rot pathogen Phytophthora cactorum.</title>
        <authorList>
            <person name="Armitage A.D."/>
            <person name="Nellist C.F."/>
            <person name="Bates H."/>
            <person name="Vickerstaff R.J."/>
            <person name="Harrison R.J."/>
        </authorList>
    </citation>
    <scope>NUCLEOTIDE SEQUENCE</scope>
    <source>
        <strain evidence="1">4040</strain>
    </source>
</reference>